<evidence type="ECO:0008006" key="3">
    <source>
        <dbReference type="Google" id="ProtNLM"/>
    </source>
</evidence>
<organism evidence="1 2">
    <name type="scientific">Clostridium cibarium</name>
    <dbReference type="NCBI Taxonomy" id="2762247"/>
    <lineage>
        <taxon>Bacteria</taxon>
        <taxon>Bacillati</taxon>
        <taxon>Bacillota</taxon>
        <taxon>Clostridia</taxon>
        <taxon>Eubacteriales</taxon>
        <taxon>Clostridiaceae</taxon>
        <taxon>Clostridium</taxon>
    </lineage>
</organism>
<proteinExistence type="predicted"/>
<dbReference type="RefSeq" id="WP_191767783.1">
    <property type="nucleotide sequence ID" value="NZ_JACSRA010000005.1"/>
</dbReference>
<protein>
    <recommendedName>
        <fullName evidence="3">HEPN domain-containing protein</fullName>
    </recommendedName>
</protein>
<dbReference type="EMBL" id="JACSRA010000005">
    <property type="protein sequence ID" value="MBD7910558.1"/>
    <property type="molecule type" value="Genomic_DNA"/>
</dbReference>
<sequence>MRDFSIDEQISSRCSNAEYALNNCGRNLYEANRVAKEAVELLIVMVDLDT</sequence>
<gene>
    <name evidence="1" type="ORF">H9661_04210</name>
</gene>
<evidence type="ECO:0000313" key="1">
    <source>
        <dbReference type="EMBL" id="MBD7910558.1"/>
    </source>
</evidence>
<accession>A0ABR8PQW3</accession>
<comment type="caution">
    <text evidence="1">The sequence shown here is derived from an EMBL/GenBank/DDBJ whole genome shotgun (WGS) entry which is preliminary data.</text>
</comment>
<dbReference type="Proteomes" id="UP000627781">
    <property type="component" value="Unassembled WGS sequence"/>
</dbReference>
<name>A0ABR8PQW3_9CLOT</name>
<reference evidence="1 2" key="1">
    <citation type="submission" date="2020-08" db="EMBL/GenBank/DDBJ databases">
        <title>A Genomic Blueprint of the Chicken Gut Microbiome.</title>
        <authorList>
            <person name="Gilroy R."/>
            <person name="Ravi A."/>
            <person name="Getino M."/>
            <person name="Pursley I."/>
            <person name="Horton D.L."/>
            <person name="Alikhan N.-F."/>
            <person name="Baker D."/>
            <person name="Gharbi K."/>
            <person name="Hall N."/>
            <person name="Watson M."/>
            <person name="Adriaenssens E.M."/>
            <person name="Foster-Nyarko E."/>
            <person name="Jarju S."/>
            <person name="Secka A."/>
            <person name="Antonio M."/>
            <person name="Oren A."/>
            <person name="Chaudhuri R."/>
            <person name="La Ragione R.M."/>
            <person name="Hildebrand F."/>
            <person name="Pallen M.J."/>
        </authorList>
    </citation>
    <scope>NUCLEOTIDE SEQUENCE [LARGE SCALE GENOMIC DNA]</scope>
    <source>
        <strain evidence="1 2">Sa3CVN1</strain>
    </source>
</reference>
<keyword evidence="2" id="KW-1185">Reference proteome</keyword>
<evidence type="ECO:0000313" key="2">
    <source>
        <dbReference type="Proteomes" id="UP000627781"/>
    </source>
</evidence>